<proteinExistence type="predicted"/>
<comment type="caution">
    <text evidence="1">The sequence shown here is derived from an EMBL/GenBank/DDBJ whole genome shotgun (WGS) entry which is preliminary data.</text>
</comment>
<keyword evidence="2" id="KW-1185">Reference proteome</keyword>
<accession>A0A1V6SK16</accession>
<dbReference type="OrthoDB" id="10317902at2759"/>
<protein>
    <submittedName>
        <fullName evidence="1">Uncharacterized protein</fullName>
    </submittedName>
</protein>
<dbReference type="EMBL" id="MLKD01000036">
    <property type="protein sequence ID" value="OQE14355.1"/>
    <property type="molecule type" value="Genomic_DNA"/>
</dbReference>
<name>A0A1V6SK16_9EURO</name>
<evidence type="ECO:0000313" key="1">
    <source>
        <dbReference type="EMBL" id="OQE14355.1"/>
    </source>
</evidence>
<dbReference type="Proteomes" id="UP000191285">
    <property type="component" value="Unassembled WGS sequence"/>
</dbReference>
<sequence length="111" mass="12602">MAYTSALWLNVHFLPADSDLSDKEIITKILTSINNRQVLISSRPLSSHLSCVYSIEIDGPFNSVQDIYKEAVKIAEEWLRTVNENGLKATLDFVKDDSQRNSRILTTKTQM</sequence>
<dbReference type="AlphaFoldDB" id="A0A1V6SK16"/>
<evidence type="ECO:0000313" key="2">
    <source>
        <dbReference type="Proteomes" id="UP000191285"/>
    </source>
</evidence>
<organism evidence="1 2">
    <name type="scientific">Penicillium steckii</name>
    <dbReference type="NCBI Taxonomy" id="303698"/>
    <lineage>
        <taxon>Eukaryota</taxon>
        <taxon>Fungi</taxon>
        <taxon>Dikarya</taxon>
        <taxon>Ascomycota</taxon>
        <taxon>Pezizomycotina</taxon>
        <taxon>Eurotiomycetes</taxon>
        <taxon>Eurotiomycetidae</taxon>
        <taxon>Eurotiales</taxon>
        <taxon>Aspergillaceae</taxon>
        <taxon>Penicillium</taxon>
    </lineage>
</organism>
<gene>
    <name evidence="1" type="ORF">PENSTE_c036G03959</name>
</gene>
<reference evidence="2" key="1">
    <citation type="journal article" date="2017" name="Nat. Microbiol.">
        <title>Global analysis of biosynthetic gene clusters reveals vast potential of secondary metabolite production in Penicillium species.</title>
        <authorList>
            <person name="Nielsen J.C."/>
            <person name="Grijseels S."/>
            <person name="Prigent S."/>
            <person name="Ji B."/>
            <person name="Dainat J."/>
            <person name="Nielsen K.F."/>
            <person name="Frisvad J.C."/>
            <person name="Workman M."/>
            <person name="Nielsen J."/>
        </authorList>
    </citation>
    <scope>NUCLEOTIDE SEQUENCE [LARGE SCALE GENOMIC DNA]</scope>
    <source>
        <strain evidence="2">IBT 24891</strain>
    </source>
</reference>